<dbReference type="GO" id="GO:0005886">
    <property type="term" value="C:plasma membrane"/>
    <property type="evidence" value="ECO:0007669"/>
    <property type="project" value="UniProtKB-SubCell"/>
</dbReference>
<dbReference type="OrthoDB" id="9807274at2"/>
<feature type="transmembrane region" description="Helical" evidence="6">
    <location>
        <begin position="167"/>
        <end position="187"/>
    </location>
</feature>
<dbReference type="CDD" id="cd17321">
    <property type="entry name" value="MFS_MMR_MDR_like"/>
    <property type="match status" value="1"/>
</dbReference>
<dbReference type="Pfam" id="PF07690">
    <property type="entry name" value="MFS_1"/>
    <property type="match status" value="1"/>
</dbReference>
<feature type="transmembrane region" description="Helical" evidence="6">
    <location>
        <begin position="366"/>
        <end position="389"/>
    </location>
</feature>
<dbReference type="PROSITE" id="PS50850">
    <property type="entry name" value="MFS"/>
    <property type="match status" value="1"/>
</dbReference>
<feature type="transmembrane region" description="Helical" evidence="6">
    <location>
        <begin position="341"/>
        <end position="360"/>
    </location>
</feature>
<dbReference type="PANTHER" id="PTHR23501:SF190">
    <property type="entry name" value="MAJOR FACILITATOR SUPERFAMILY MFS_1"/>
    <property type="match status" value="1"/>
</dbReference>
<accession>A0A5C8NZJ2</accession>
<name>A0A5C8NZJ2_9BACI</name>
<keyword evidence="3 6" id="KW-0812">Transmembrane</keyword>
<comment type="subcellular location">
    <subcellularLocation>
        <location evidence="1">Cell membrane</location>
        <topology evidence="1">Multi-pass membrane protein</topology>
    </subcellularLocation>
</comment>
<evidence type="ECO:0000259" key="7">
    <source>
        <dbReference type="PROSITE" id="PS50850"/>
    </source>
</evidence>
<protein>
    <submittedName>
        <fullName evidence="8">MFS transporter</fullName>
    </submittedName>
</protein>
<evidence type="ECO:0000313" key="9">
    <source>
        <dbReference type="Proteomes" id="UP000321574"/>
    </source>
</evidence>
<feature type="transmembrane region" description="Helical" evidence="6">
    <location>
        <begin position="139"/>
        <end position="161"/>
    </location>
</feature>
<feature type="transmembrane region" description="Helical" evidence="6">
    <location>
        <begin position="410"/>
        <end position="428"/>
    </location>
</feature>
<dbReference type="SUPFAM" id="SSF103473">
    <property type="entry name" value="MFS general substrate transporter"/>
    <property type="match status" value="1"/>
</dbReference>
<dbReference type="Gene3D" id="1.20.1250.20">
    <property type="entry name" value="MFS general substrate transporter like domains"/>
    <property type="match status" value="1"/>
</dbReference>
<keyword evidence="5 6" id="KW-0472">Membrane</keyword>
<sequence length="507" mass="54844">MQKEMEKKSSQTWAIILFTIAVFMSGLDNGIISTALTTIGDSFHVSPSWGTWSVTIYTFGIAISVPIIGKLSDRYGRKKLFLVEITLFGIGSLLVALSPNFTFLLVSRFIQAIGGGGIFVIGSSHILATLPKEKQGKALGVFGGMHGLSAVIGPNLGAFILQLTGQWQWMFLINIPIVIFLIVFGFTKIHETKAPQTESLDMLGSIILSMGILALMYGLTNLDSTSWISSLLSENVFPYLIVGIISFLILIKYEKSIEEKGKDPIIPYSLIQKRLFRMTLLVGLLSGGFLAGIIFIPAYVQQVLHIPVEQAGYWLTPMALASGIGAGLGGVLTDRIGARKTLMIAGVVGFIGFILFPIWVNGFFTYLIASILAGIGLGFLLGAPLNVLVGESAQKGQQGTALGTLSLIRQIGLALFPTLYAGLITGAYTKLNNTLDEMTNLPFIFADANNYGDLMEQVEKIADVSKQQEVLKMISQTLESGFSKMFITAAILAVITFIIGAYLNKRK</sequence>
<feature type="transmembrane region" description="Helical" evidence="6">
    <location>
        <begin position="312"/>
        <end position="332"/>
    </location>
</feature>
<dbReference type="Proteomes" id="UP000321574">
    <property type="component" value="Unassembled WGS sequence"/>
</dbReference>
<reference evidence="8 9" key="1">
    <citation type="submission" date="2019-06" db="EMBL/GenBank/DDBJ databases">
        <title>Cerasibacillus sp. nov., isolated from maize field.</title>
        <authorList>
            <person name="Lin S.-Y."/>
            <person name="Tsai C.-F."/>
            <person name="Young C.-C."/>
        </authorList>
    </citation>
    <scope>NUCLEOTIDE SEQUENCE [LARGE SCALE GENOMIC DNA]</scope>
    <source>
        <strain evidence="8 9">CC-CFT480</strain>
    </source>
</reference>
<gene>
    <name evidence="8" type="ORF">FHP05_03975</name>
</gene>
<evidence type="ECO:0000256" key="4">
    <source>
        <dbReference type="ARBA" id="ARBA00022989"/>
    </source>
</evidence>
<dbReference type="GO" id="GO:0022857">
    <property type="term" value="F:transmembrane transporter activity"/>
    <property type="evidence" value="ECO:0007669"/>
    <property type="project" value="InterPro"/>
</dbReference>
<dbReference type="EMBL" id="VDUW01000002">
    <property type="protein sequence ID" value="TXL66551.1"/>
    <property type="molecule type" value="Genomic_DNA"/>
</dbReference>
<dbReference type="RefSeq" id="WP_147665951.1">
    <property type="nucleotide sequence ID" value="NZ_VDUW01000002.1"/>
</dbReference>
<feature type="transmembrane region" description="Helical" evidence="6">
    <location>
        <begin position="275"/>
        <end position="300"/>
    </location>
</feature>
<evidence type="ECO:0000256" key="1">
    <source>
        <dbReference type="ARBA" id="ARBA00004651"/>
    </source>
</evidence>
<dbReference type="InterPro" id="IPR020846">
    <property type="entry name" value="MFS_dom"/>
</dbReference>
<feature type="transmembrane region" description="Helical" evidence="6">
    <location>
        <begin position="80"/>
        <end position="97"/>
    </location>
</feature>
<evidence type="ECO:0000256" key="6">
    <source>
        <dbReference type="SAM" id="Phobius"/>
    </source>
</evidence>
<feature type="transmembrane region" description="Helical" evidence="6">
    <location>
        <begin position="237"/>
        <end position="254"/>
    </location>
</feature>
<feature type="transmembrane region" description="Helical" evidence="6">
    <location>
        <begin position="109"/>
        <end position="127"/>
    </location>
</feature>
<feature type="transmembrane region" description="Helical" evidence="6">
    <location>
        <begin position="199"/>
        <end position="217"/>
    </location>
</feature>
<organism evidence="8 9">
    <name type="scientific">Cerasibacillus terrae</name>
    <dbReference type="NCBI Taxonomy" id="2498845"/>
    <lineage>
        <taxon>Bacteria</taxon>
        <taxon>Bacillati</taxon>
        <taxon>Bacillota</taxon>
        <taxon>Bacilli</taxon>
        <taxon>Bacillales</taxon>
        <taxon>Bacillaceae</taxon>
        <taxon>Cerasibacillus</taxon>
    </lineage>
</organism>
<feature type="transmembrane region" description="Helical" evidence="6">
    <location>
        <begin position="12"/>
        <end position="37"/>
    </location>
</feature>
<dbReference type="InterPro" id="IPR011701">
    <property type="entry name" value="MFS"/>
</dbReference>
<dbReference type="AlphaFoldDB" id="A0A5C8NZJ2"/>
<keyword evidence="4 6" id="KW-1133">Transmembrane helix</keyword>
<dbReference type="Gene3D" id="1.20.1720.10">
    <property type="entry name" value="Multidrug resistance protein D"/>
    <property type="match status" value="1"/>
</dbReference>
<feature type="transmembrane region" description="Helical" evidence="6">
    <location>
        <begin position="485"/>
        <end position="503"/>
    </location>
</feature>
<dbReference type="InterPro" id="IPR036259">
    <property type="entry name" value="MFS_trans_sf"/>
</dbReference>
<evidence type="ECO:0000256" key="5">
    <source>
        <dbReference type="ARBA" id="ARBA00023136"/>
    </source>
</evidence>
<dbReference type="PANTHER" id="PTHR23501">
    <property type="entry name" value="MAJOR FACILITATOR SUPERFAMILY"/>
    <property type="match status" value="1"/>
</dbReference>
<keyword evidence="9" id="KW-1185">Reference proteome</keyword>
<comment type="caution">
    <text evidence="8">The sequence shown here is derived from an EMBL/GenBank/DDBJ whole genome shotgun (WGS) entry which is preliminary data.</text>
</comment>
<feature type="domain" description="Major facilitator superfamily (MFS) profile" evidence="7">
    <location>
        <begin position="14"/>
        <end position="507"/>
    </location>
</feature>
<evidence type="ECO:0000256" key="3">
    <source>
        <dbReference type="ARBA" id="ARBA00022692"/>
    </source>
</evidence>
<evidence type="ECO:0000313" key="8">
    <source>
        <dbReference type="EMBL" id="TXL66551.1"/>
    </source>
</evidence>
<dbReference type="PRINTS" id="PR01036">
    <property type="entry name" value="TCRTETB"/>
</dbReference>
<evidence type="ECO:0000256" key="2">
    <source>
        <dbReference type="ARBA" id="ARBA00022448"/>
    </source>
</evidence>
<proteinExistence type="predicted"/>
<keyword evidence="2" id="KW-0813">Transport</keyword>
<feature type="transmembrane region" description="Helical" evidence="6">
    <location>
        <begin position="49"/>
        <end position="68"/>
    </location>
</feature>